<evidence type="ECO:0000256" key="2">
    <source>
        <dbReference type="ARBA" id="ARBA00022679"/>
    </source>
</evidence>
<feature type="domain" description="Carbohydrate kinase PfkB" evidence="5">
    <location>
        <begin position="23"/>
        <end position="307"/>
    </location>
</feature>
<keyword evidence="3 4" id="KW-0418">Kinase</keyword>
<evidence type="ECO:0000259" key="5">
    <source>
        <dbReference type="Pfam" id="PF00294"/>
    </source>
</evidence>
<dbReference type="EC" id="2.7.1.-" evidence="6"/>
<dbReference type="SUPFAM" id="SSF53613">
    <property type="entry name" value="Ribokinase-like"/>
    <property type="match status" value="1"/>
</dbReference>
<comment type="similarity">
    <text evidence="1 4">Belongs to the carbohydrate kinase PfkB family.</text>
</comment>
<dbReference type="Pfam" id="PF00294">
    <property type="entry name" value="PfkB"/>
    <property type="match status" value="1"/>
</dbReference>
<dbReference type="EMBL" id="LT906479">
    <property type="protein sequence ID" value="SNW00188.1"/>
    <property type="molecule type" value="Genomic_DNA"/>
</dbReference>
<dbReference type="RefSeq" id="WP_061795386.1">
    <property type="nucleotide sequence ID" value="NZ_CABITV010000002.1"/>
</dbReference>
<dbReference type="Gene3D" id="3.40.1190.20">
    <property type="match status" value="1"/>
</dbReference>
<dbReference type="PROSITE" id="PS00584">
    <property type="entry name" value="PFKB_KINASES_2"/>
    <property type="match status" value="1"/>
</dbReference>
<dbReference type="GO" id="GO:0016301">
    <property type="term" value="F:kinase activity"/>
    <property type="evidence" value="ECO:0007669"/>
    <property type="project" value="UniProtKB-KW"/>
</dbReference>
<dbReference type="InterPro" id="IPR011611">
    <property type="entry name" value="PfkB_dom"/>
</dbReference>
<organism evidence="6 7">
    <name type="scientific">Serratia ficaria</name>
    <dbReference type="NCBI Taxonomy" id="61651"/>
    <lineage>
        <taxon>Bacteria</taxon>
        <taxon>Pseudomonadati</taxon>
        <taxon>Pseudomonadota</taxon>
        <taxon>Gammaproteobacteria</taxon>
        <taxon>Enterobacterales</taxon>
        <taxon>Yersiniaceae</taxon>
        <taxon>Serratia</taxon>
    </lineage>
</organism>
<accession>A0A240BZA0</accession>
<protein>
    <submittedName>
        <fullName evidence="6">Uncharacterized sugar kinase ydjH</fullName>
        <ecNumber evidence="6">2.7.1.-</ecNumber>
    </submittedName>
</protein>
<dbReference type="GeneID" id="75027250"/>
<dbReference type="PRINTS" id="PR00990">
    <property type="entry name" value="RIBOKINASE"/>
</dbReference>
<dbReference type="GO" id="GO:0005829">
    <property type="term" value="C:cytosol"/>
    <property type="evidence" value="ECO:0007669"/>
    <property type="project" value="TreeGrafter"/>
</dbReference>
<evidence type="ECO:0000313" key="6">
    <source>
        <dbReference type="EMBL" id="SNW00188.1"/>
    </source>
</evidence>
<dbReference type="InterPro" id="IPR002139">
    <property type="entry name" value="Ribo/fructo_kinase"/>
</dbReference>
<name>A0A240BZA0_SERFI</name>
<dbReference type="InterPro" id="IPR002173">
    <property type="entry name" value="Carboh/pur_kinase_PfkB_CS"/>
</dbReference>
<dbReference type="STRING" id="1411141.GCA_001590885_00961"/>
<dbReference type="PANTHER" id="PTHR10584">
    <property type="entry name" value="SUGAR KINASE"/>
    <property type="match status" value="1"/>
</dbReference>
<gene>
    <name evidence="6" type="primary">ydjH_2</name>
    <name evidence="6" type="ORF">SAMEA4384070_02091</name>
</gene>
<dbReference type="PROSITE" id="PS00583">
    <property type="entry name" value="PFKB_KINASES_1"/>
    <property type="match status" value="1"/>
</dbReference>
<proteinExistence type="inferred from homology"/>
<evidence type="ECO:0000313" key="7">
    <source>
        <dbReference type="Proteomes" id="UP000215134"/>
    </source>
</evidence>
<keyword evidence="2 4" id="KW-0808">Transferase</keyword>
<sequence>MSHERRELLRSLTQGGWHQQCPVTVIGAAVMDMVVSADALPPRGGDVAAKMQGFHLGGCALNIAVALKQLGIESRNLLPVGEGPWADRLRDGMARRGLRSDLPVSGEDNGWCMALVEPDGERTFISIDGVENQWQAAWLERAAPVAGLAYLSGYQLSAAKGGVLIDWMLRLPPTVRVVLDIGPRIDVIDAALLQRLIRPGVILTLNQREAQHLGMRGDIGHFCRGLWRRTRQPVVVRCGAEGAYYHAGEADCGWIAARRVRVADSIGAGDSHSAGLLAGLALGLTPRQTMMLANSIAGYVVSQPGGDCAPTLAQLLASEEA</sequence>
<dbReference type="PANTHER" id="PTHR10584:SF166">
    <property type="entry name" value="RIBOKINASE"/>
    <property type="match status" value="1"/>
</dbReference>
<dbReference type="OrthoDB" id="8578462at2"/>
<reference evidence="6 7" key="1">
    <citation type="submission" date="2017-06" db="EMBL/GenBank/DDBJ databases">
        <authorList>
            <consortium name="Pathogen Informatics"/>
        </authorList>
    </citation>
    <scope>NUCLEOTIDE SEQUENCE [LARGE SCALE GENOMIC DNA]</scope>
    <source>
        <strain evidence="6 7">NCTC12148</strain>
    </source>
</reference>
<dbReference type="InterPro" id="IPR029056">
    <property type="entry name" value="Ribokinase-like"/>
</dbReference>
<dbReference type="GO" id="GO:0006796">
    <property type="term" value="P:phosphate-containing compound metabolic process"/>
    <property type="evidence" value="ECO:0007669"/>
    <property type="project" value="UniProtKB-ARBA"/>
</dbReference>
<keyword evidence="7" id="KW-1185">Reference proteome</keyword>
<dbReference type="AlphaFoldDB" id="A0A240BZA0"/>
<evidence type="ECO:0000256" key="1">
    <source>
        <dbReference type="ARBA" id="ARBA00010688"/>
    </source>
</evidence>
<evidence type="ECO:0000256" key="4">
    <source>
        <dbReference type="RuleBase" id="RU003704"/>
    </source>
</evidence>
<evidence type="ECO:0000256" key="3">
    <source>
        <dbReference type="ARBA" id="ARBA00022777"/>
    </source>
</evidence>
<dbReference type="KEGG" id="sfj:SAMEA4384070_2091"/>
<dbReference type="Proteomes" id="UP000215134">
    <property type="component" value="Chromosome 1"/>
</dbReference>